<accession>M1YV68</accession>
<dbReference type="PANTHER" id="PTHR44227:SF3">
    <property type="entry name" value="PROTEIN O-MANNOSYL-TRANSFERASE TMTC4"/>
    <property type="match status" value="1"/>
</dbReference>
<evidence type="ECO:0000256" key="4">
    <source>
        <dbReference type="SAM" id="Phobius"/>
    </source>
</evidence>
<feature type="repeat" description="TPR" evidence="3">
    <location>
        <begin position="467"/>
        <end position="500"/>
    </location>
</feature>
<sequence>MDWDDNGYILGNTMIRSLAPENILHMLISLQPFYWQPMTWLSHAIDYRLFGLEPAGHHFVSIVLHGINAFLVFLLIFHFANRAYPGLRGRSGVLLACAWAALVFAVHPLRVESVVWAAERKDLLCALFMFSALLVYLWYADATEKAERQRWYKWVLFLFLLALMSKPMAVTFPVVVLILDLYPLNRISSRTDAWKCFTEKIPHFVMSFATAVITFIAQKIQGAVVAIDELSFTVRIVNALRSTVFYIEKTLWPQPLVPLYPFPDWDVRMWLEVATFFVICWFCIVKWNEGRRYWMAVWLIYLVTLSPVIGIIQVGGQAAADRFTYIPTLGFYVLLALGVIRLWRFFAERRREVLASVIIGYFAIVVIGVTSVWTIKQIPVWKNTGVFWEWVIAHFPDKLARAHTNLGIYYNKQGNEDGAMDMFRQAIRIKEDYEPPYNLLALAYQNRGQWEQAEKMFHDALAVKQDAMVENNLGLLYMQKGDHERAETWFRKAVATNPDFAQPYNNLGLLFEKMKQPEEAERFYKKAIETNFDLSEAHANLGNLYKKRKQFDAAIVEFSISVFLSPDNADMHNAFAEALMAAGYLDKAEQQLKKALHLRPGHVSAQANLRKIHEHKGSAT</sequence>
<evidence type="ECO:0000313" key="6">
    <source>
        <dbReference type="Proteomes" id="UP000011704"/>
    </source>
</evidence>
<name>M1YV68_NITG3</name>
<evidence type="ECO:0000256" key="3">
    <source>
        <dbReference type="PROSITE-ProRule" id="PRU00339"/>
    </source>
</evidence>
<feature type="repeat" description="TPR" evidence="3">
    <location>
        <begin position="535"/>
        <end position="568"/>
    </location>
</feature>
<keyword evidence="6" id="KW-1185">Reference proteome</keyword>
<keyword evidence="4" id="KW-1133">Transmembrane helix</keyword>
<dbReference type="HOGENOM" id="CLU_011615_5_0_0"/>
<dbReference type="SMART" id="SM00671">
    <property type="entry name" value="SEL1"/>
    <property type="match status" value="3"/>
</dbReference>
<keyword evidence="1" id="KW-0677">Repeat</keyword>
<proteinExistence type="predicted"/>
<comment type="caution">
    <text evidence="5">The sequence shown here is derived from an EMBL/GenBank/DDBJ whole genome shotgun (WGS) entry which is preliminary data.</text>
</comment>
<dbReference type="AlphaFoldDB" id="M1YV68"/>
<evidence type="ECO:0000256" key="2">
    <source>
        <dbReference type="ARBA" id="ARBA00022803"/>
    </source>
</evidence>
<dbReference type="RefSeq" id="WP_005005356.1">
    <property type="nucleotide sequence ID" value="NZ_HG422173.1"/>
</dbReference>
<dbReference type="Proteomes" id="UP000011704">
    <property type="component" value="Unassembled WGS sequence"/>
</dbReference>
<dbReference type="SUPFAM" id="SSF48452">
    <property type="entry name" value="TPR-like"/>
    <property type="match status" value="1"/>
</dbReference>
<dbReference type="PROSITE" id="PS50293">
    <property type="entry name" value="TPR_REGION"/>
    <property type="match status" value="2"/>
</dbReference>
<gene>
    <name evidence="5" type="ORF">NITGR_100004</name>
</gene>
<dbReference type="EMBL" id="CAQJ01000002">
    <property type="protein sequence ID" value="CCQ89199.1"/>
    <property type="molecule type" value="Genomic_DNA"/>
</dbReference>
<feature type="transmembrane region" description="Helical" evidence="4">
    <location>
        <begin position="151"/>
        <end position="181"/>
    </location>
</feature>
<dbReference type="InterPro" id="IPR011990">
    <property type="entry name" value="TPR-like_helical_dom_sf"/>
</dbReference>
<feature type="repeat" description="TPR" evidence="3">
    <location>
        <begin position="569"/>
        <end position="602"/>
    </location>
</feature>
<feature type="transmembrane region" description="Helical" evidence="4">
    <location>
        <begin position="121"/>
        <end position="139"/>
    </location>
</feature>
<dbReference type="InterPro" id="IPR019734">
    <property type="entry name" value="TPR_rpt"/>
</dbReference>
<organism evidence="5 6">
    <name type="scientific">Nitrospina gracilis (strain 3/211)</name>
    <dbReference type="NCBI Taxonomy" id="1266370"/>
    <lineage>
        <taxon>Bacteria</taxon>
        <taxon>Pseudomonadati</taxon>
        <taxon>Nitrospinota/Tectimicrobiota group</taxon>
        <taxon>Nitrospinota</taxon>
        <taxon>Nitrospinia</taxon>
        <taxon>Nitrospinales</taxon>
        <taxon>Nitrospinaceae</taxon>
        <taxon>Nitrospina</taxon>
    </lineage>
</organism>
<feature type="transmembrane region" description="Helical" evidence="4">
    <location>
        <begin position="267"/>
        <end position="285"/>
    </location>
</feature>
<keyword evidence="4" id="KW-0812">Transmembrane</keyword>
<dbReference type="STRING" id="1266370.NITGR_100004"/>
<dbReference type="Pfam" id="PF14559">
    <property type="entry name" value="TPR_19"/>
    <property type="match status" value="1"/>
</dbReference>
<evidence type="ECO:0000256" key="1">
    <source>
        <dbReference type="ARBA" id="ARBA00022737"/>
    </source>
</evidence>
<dbReference type="PANTHER" id="PTHR44227">
    <property type="match status" value="1"/>
</dbReference>
<feature type="repeat" description="TPR" evidence="3">
    <location>
        <begin position="400"/>
        <end position="433"/>
    </location>
</feature>
<dbReference type="InterPro" id="IPR006597">
    <property type="entry name" value="Sel1-like"/>
</dbReference>
<evidence type="ECO:0000313" key="5">
    <source>
        <dbReference type="EMBL" id="CCQ89199.1"/>
    </source>
</evidence>
<dbReference type="Gene3D" id="1.25.40.10">
    <property type="entry name" value="Tetratricopeptide repeat domain"/>
    <property type="match status" value="2"/>
</dbReference>
<dbReference type="Pfam" id="PF13432">
    <property type="entry name" value="TPR_16"/>
    <property type="match status" value="1"/>
</dbReference>
<feature type="transmembrane region" description="Helical" evidence="4">
    <location>
        <begin position="353"/>
        <end position="375"/>
    </location>
</feature>
<feature type="repeat" description="TPR" evidence="3">
    <location>
        <begin position="501"/>
        <end position="534"/>
    </location>
</feature>
<feature type="transmembrane region" description="Helical" evidence="4">
    <location>
        <begin position="92"/>
        <end position="109"/>
    </location>
</feature>
<reference evidence="5 6" key="1">
    <citation type="journal article" date="2013" name="Front. Microbiol.">
        <title>The genome of Nitrospina gracilis illuminates the metabolism and evolution of the major marine nitrite oxidizer.</title>
        <authorList>
            <person name="Luecker S."/>
            <person name="Nowka B."/>
            <person name="Rattei T."/>
            <person name="Spieck E."/>
            <person name="and Daims H."/>
        </authorList>
    </citation>
    <scope>NUCLEOTIDE SEQUENCE [LARGE SCALE GENOMIC DNA]</scope>
    <source>
        <strain evidence="5 6">3/211</strain>
    </source>
</reference>
<dbReference type="Pfam" id="PF13424">
    <property type="entry name" value="TPR_12"/>
    <property type="match status" value="1"/>
</dbReference>
<dbReference type="PROSITE" id="PS50005">
    <property type="entry name" value="TPR"/>
    <property type="match status" value="5"/>
</dbReference>
<dbReference type="InParanoid" id="M1YV68"/>
<keyword evidence="4" id="KW-0472">Membrane</keyword>
<dbReference type="OrthoDB" id="9797765at2"/>
<keyword evidence="2 3" id="KW-0802">TPR repeat</keyword>
<feature type="transmembrane region" description="Helical" evidence="4">
    <location>
        <begin position="59"/>
        <end position="80"/>
    </location>
</feature>
<dbReference type="InterPro" id="IPR052346">
    <property type="entry name" value="O-mannosyl-transferase_TMTC"/>
</dbReference>
<feature type="transmembrane region" description="Helical" evidence="4">
    <location>
        <begin position="297"/>
        <end position="319"/>
    </location>
</feature>
<dbReference type="SMART" id="SM00028">
    <property type="entry name" value="TPR"/>
    <property type="match status" value="6"/>
</dbReference>
<feature type="transmembrane region" description="Helical" evidence="4">
    <location>
        <begin position="325"/>
        <end position="346"/>
    </location>
</feature>
<protein>
    <submittedName>
        <fullName evidence="5">Putative Tetratricopeptide TPR_2 repeat protein</fullName>
    </submittedName>
</protein>